<gene>
    <name evidence="7" type="ORF">ANIA_07434</name>
</gene>
<keyword evidence="3" id="KW-0238">DNA-binding</keyword>
<reference evidence="8" key="2">
    <citation type="journal article" date="2009" name="Fungal Genet. Biol.">
        <title>The 2008 update of the Aspergillus nidulans genome annotation: a community effort.</title>
        <authorList>
            <person name="Wortman J.R."/>
            <person name="Gilsenan J.M."/>
            <person name="Joardar V."/>
            <person name="Deegan J."/>
            <person name="Clutterbuck J."/>
            <person name="Andersen M.R."/>
            <person name="Archer D."/>
            <person name="Bencina M."/>
            <person name="Braus G."/>
            <person name="Coutinho P."/>
            <person name="von Dohren H."/>
            <person name="Doonan J."/>
            <person name="Driessen A.J."/>
            <person name="Durek P."/>
            <person name="Espeso E."/>
            <person name="Fekete E."/>
            <person name="Flipphi M."/>
            <person name="Estrada C.G."/>
            <person name="Geysens S."/>
            <person name="Goldman G."/>
            <person name="de Groot P.W."/>
            <person name="Hansen K."/>
            <person name="Harris S.D."/>
            <person name="Heinekamp T."/>
            <person name="Helmstaedt K."/>
            <person name="Henrissat B."/>
            <person name="Hofmann G."/>
            <person name="Homan T."/>
            <person name="Horio T."/>
            <person name="Horiuchi H."/>
            <person name="James S."/>
            <person name="Jones M."/>
            <person name="Karaffa L."/>
            <person name="Karanyi Z."/>
            <person name="Kato M."/>
            <person name="Keller N."/>
            <person name="Kelly D.E."/>
            <person name="Kiel J.A."/>
            <person name="Kim J.M."/>
            <person name="van der Klei I.J."/>
            <person name="Klis F.M."/>
            <person name="Kovalchuk A."/>
            <person name="Krasevec N."/>
            <person name="Kubicek C.P."/>
            <person name="Liu B."/>
            <person name="Maccabe A."/>
            <person name="Meyer V."/>
            <person name="Mirabito P."/>
            <person name="Miskei M."/>
            <person name="Mos M."/>
            <person name="Mullins J."/>
            <person name="Nelson D.R."/>
            <person name="Nielsen J."/>
            <person name="Oakley B.R."/>
            <person name="Osmani S.A."/>
            <person name="Pakula T."/>
            <person name="Paszewski A."/>
            <person name="Paulsen I."/>
            <person name="Pilsyk S."/>
            <person name="Pocsi I."/>
            <person name="Punt P.J."/>
            <person name="Ram A.F."/>
            <person name="Ren Q."/>
            <person name="Robellet X."/>
            <person name="Robson G."/>
            <person name="Seiboth B."/>
            <person name="van Solingen P."/>
            <person name="Specht T."/>
            <person name="Sun J."/>
            <person name="Taheri-Talesh N."/>
            <person name="Takeshita N."/>
            <person name="Ussery D."/>
            <person name="vanKuyk P.A."/>
            <person name="Visser H."/>
            <person name="van de Vondervoort P.J."/>
            <person name="de Vries R.P."/>
            <person name="Walton J."/>
            <person name="Xiang X."/>
            <person name="Xiong Y."/>
            <person name="Zeng A.P."/>
            <person name="Brandt B.W."/>
            <person name="Cornell M.J."/>
            <person name="van den Hondel C.A."/>
            <person name="Visser J."/>
            <person name="Oliver S.G."/>
            <person name="Turner G."/>
        </authorList>
    </citation>
    <scope>GENOME REANNOTATION</scope>
    <source>
        <strain evidence="8">FGSC A4 / ATCC 38163 / CBS 112.46 / NRRL 194 / M139</strain>
    </source>
</reference>
<dbReference type="SMART" id="SM00906">
    <property type="entry name" value="Fungal_trans"/>
    <property type="match status" value="1"/>
</dbReference>
<dbReference type="KEGG" id="ani:ANIA_07434"/>
<reference evidence="8" key="1">
    <citation type="journal article" date="2005" name="Nature">
        <title>Sequencing of Aspergillus nidulans and comparative analysis with A. fumigatus and A. oryzae.</title>
        <authorList>
            <person name="Galagan J.E."/>
            <person name="Calvo S.E."/>
            <person name="Cuomo C."/>
            <person name="Ma L.J."/>
            <person name="Wortman J.R."/>
            <person name="Batzoglou S."/>
            <person name="Lee S.I."/>
            <person name="Basturkmen M."/>
            <person name="Spevak C.C."/>
            <person name="Clutterbuck J."/>
            <person name="Kapitonov V."/>
            <person name="Jurka J."/>
            <person name="Scazzocchio C."/>
            <person name="Farman M."/>
            <person name="Butler J."/>
            <person name="Purcell S."/>
            <person name="Harris S."/>
            <person name="Braus G.H."/>
            <person name="Draht O."/>
            <person name="Busch S."/>
            <person name="D'Enfert C."/>
            <person name="Bouchier C."/>
            <person name="Goldman G.H."/>
            <person name="Bell-Pedersen D."/>
            <person name="Griffiths-Jones S."/>
            <person name="Doonan J.H."/>
            <person name="Yu J."/>
            <person name="Vienken K."/>
            <person name="Pain A."/>
            <person name="Freitag M."/>
            <person name="Selker E.U."/>
            <person name="Archer D.B."/>
            <person name="Penalva M.A."/>
            <person name="Oakley B.R."/>
            <person name="Momany M."/>
            <person name="Tanaka T."/>
            <person name="Kumagai T."/>
            <person name="Asai K."/>
            <person name="Machida M."/>
            <person name="Nierman W.C."/>
            <person name="Denning D.W."/>
            <person name="Caddick M."/>
            <person name="Hynes M."/>
            <person name="Paoletti M."/>
            <person name="Fischer R."/>
            <person name="Miller B."/>
            <person name="Dyer P."/>
            <person name="Sachs M.S."/>
            <person name="Osmani S.A."/>
            <person name="Birren B.W."/>
        </authorList>
    </citation>
    <scope>NUCLEOTIDE SEQUENCE [LARGE SCALE GENOMIC DNA]</scope>
    <source>
        <strain evidence="8">FGSC A4 / ATCC 38163 / CBS 112.46 / NRRL 194 / M139</strain>
    </source>
</reference>
<protein>
    <submittedName>
        <fullName evidence="7">Fungal specific transcription factor, putative (AFU_orthologue AFUA_2G06130)</fullName>
    </submittedName>
</protein>
<proteinExistence type="predicted"/>
<dbReference type="AlphaFoldDB" id="C8VBA8"/>
<dbReference type="EMBL" id="BN001304">
    <property type="protein sequence ID" value="CBF79375.1"/>
    <property type="molecule type" value="Genomic_DNA"/>
</dbReference>
<dbReference type="InterPro" id="IPR007219">
    <property type="entry name" value="XnlR_reg_dom"/>
</dbReference>
<evidence type="ECO:0000259" key="6">
    <source>
        <dbReference type="SMART" id="SM00906"/>
    </source>
</evidence>
<dbReference type="GO" id="GO:0008270">
    <property type="term" value="F:zinc ion binding"/>
    <property type="evidence" value="ECO:0007669"/>
    <property type="project" value="InterPro"/>
</dbReference>
<dbReference type="GO" id="GO:0045944">
    <property type="term" value="P:positive regulation of transcription by RNA polymerase II"/>
    <property type="evidence" value="ECO:0000318"/>
    <property type="project" value="GO_Central"/>
</dbReference>
<keyword evidence="4" id="KW-0804">Transcription</keyword>
<dbReference type="VEuPathDB" id="FungiDB:AN7434"/>
<keyword evidence="8" id="KW-1185">Reference proteome</keyword>
<dbReference type="CDD" id="cd12148">
    <property type="entry name" value="fungal_TF_MHR"/>
    <property type="match status" value="1"/>
</dbReference>
<evidence type="ECO:0000256" key="5">
    <source>
        <dbReference type="ARBA" id="ARBA00023242"/>
    </source>
</evidence>
<evidence type="ECO:0000256" key="2">
    <source>
        <dbReference type="ARBA" id="ARBA00023015"/>
    </source>
</evidence>
<dbReference type="Pfam" id="PF04082">
    <property type="entry name" value="Fungal_trans"/>
    <property type="match status" value="1"/>
</dbReference>
<keyword evidence="5" id="KW-0539">Nucleus</keyword>
<dbReference type="GO" id="GO:0009062">
    <property type="term" value="P:fatty acid catabolic process"/>
    <property type="evidence" value="ECO:0000318"/>
    <property type="project" value="GO_Central"/>
</dbReference>
<dbReference type="InterPro" id="IPR052073">
    <property type="entry name" value="Amide_Lactam_Regulators"/>
</dbReference>
<evidence type="ECO:0000313" key="7">
    <source>
        <dbReference type="EMBL" id="CBF79375.1"/>
    </source>
</evidence>
<keyword evidence="1" id="KW-0862">Zinc</keyword>
<dbReference type="PANTHER" id="PTHR47171">
    <property type="entry name" value="FARA-RELATED"/>
    <property type="match status" value="1"/>
</dbReference>
<dbReference type="Proteomes" id="UP000000560">
    <property type="component" value="Chromosome IV"/>
</dbReference>
<dbReference type="GO" id="GO:0006351">
    <property type="term" value="P:DNA-templated transcription"/>
    <property type="evidence" value="ECO:0007669"/>
    <property type="project" value="InterPro"/>
</dbReference>
<organism evidence="7 8">
    <name type="scientific">Emericella nidulans (strain FGSC A4 / ATCC 38163 / CBS 112.46 / NRRL 194 / M139)</name>
    <name type="common">Aspergillus nidulans</name>
    <dbReference type="NCBI Taxonomy" id="227321"/>
    <lineage>
        <taxon>Eukaryota</taxon>
        <taxon>Fungi</taxon>
        <taxon>Dikarya</taxon>
        <taxon>Ascomycota</taxon>
        <taxon>Pezizomycotina</taxon>
        <taxon>Eurotiomycetes</taxon>
        <taxon>Eurotiomycetidae</taxon>
        <taxon>Eurotiales</taxon>
        <taxon>Aspergillaceae</taxon>
        <taxon>Aspergillus</taxon>
        <taxon>Aspergillus subgen. Nidulantes</taxon>
    </lineage>
</organism>
<dbReference type="InParanoid" id="C8VBA8"/>
<dbReference type="GO" id="GO:0003677">
    <property type="term" value="F:DNA binding"/>
    <property type="evidence" value="ECO:0007669"/>
    <property type="project" value="UniProtKB-KW"/>
</dbReference>
<sequence>MEITWLADSPQSRRRARALQACPTCRRRKKRCRHIVADTSNADIPETRRARPQIRTSGDSSAIAGAEKPRHFLALSTGISRVERFVGDLNPEAAIREKVDAPNGAFHRDRVGLWISNHGENPNRSSHATSVGATISEAQPVASLLHRRYTSALKACDRLPRSTSEPLASIYFSRVNHILPIVDHELFAGEYLNGAASVFLERAICLVAAKDKTASPHLRLTAGGALNTARKFCSEVYGGLVCAMEAGLEQDRVTRIRILALMSLHFEGYEGAEAASMHLCQAIHQAQTLGLHLERPKLAPDDSLTTLFWCLWSLDKMHASIGGRPVLLADRDIGIRRHDSAARQSKSAFDAWFALSELLSKVISFYRPTADDTTGWETEYPSFEEIIGNSIQGQIDFATLGILELYYHVISILSCRCRSSQHLSGSRPSRTRQGLAAVRINSLVASECAQGLPPLPVIPYAVSLSMSVSYQELRSSTLITQFNRAKASLEACCNMLEELVSWCSAEAMARLGRKALRQIDGISFATDMLSVSDNGGGKNPNRTTASAADLGISKASMPSSSSFDTHQPSNDNLLAVTDPEQHVIPLVDEQQAYLQGPTSGDGFADIDMLFDDFLDLSLPTNFWDPIFVSSEYSNDV</sequence>
<dbReference type="GeneID" id="2869360"/>
<dbReference type="OMA" id="DHTVGWE"/>
<dbReference type="OrthoDB" id="10031947at2759"/>
<evidence type="ECO:0000256" key="3">
    <source>
        <dbReference type="ARBA" id="ARBA00023125"/>
    </source>
</evidence>
<evidence type="ECO:0000256" key="4">
    <source>
        <dbReference type="ARBA" id="ARBA00023163"/>
    </source>
</evidence>
<evidence type="ECO:0000313" key="8">
    <source>
        <dbReference type="Proteomes" id="UP000000560"/>
    </source>
</evidence>
<feature type="domain" description="Xylanolytic transcriptional activator regulatory" evidence="6">
    <location>
        <begin position="275"/>
        <end position="344"/>
    </location>
</feature>
<evidence type="ECO:0000256" key="1">
    <source>
        <dbReference type="ARBA" id="ARBA00022833"/>
    </source>
</evidence>
<name>C8VBA8_EMENI</name>
<dbReference type="RefSeq" id="XP_050467953.1">
    <property type="nucleotide sequence ID" value="XM_050611987.1"/>
</dbReference>
<dbReference type="STRING" id="227321.C8VBA8"/>
<dbReference type="HOGENOM" id="CLU_015361_0_0_1"/>
<accession>C8VBA8</accession>
<dbReference type="eggNOG" id="ENOG502S1X9">
    <property type="taxonomic scope" value="Eukaryota"/>
</dbReference>
<dbReference type="PANTHER" id="PTHR47171:SF6">
    <property type="entry name" value="SPECIFIC TRANSCRIPTION FACTOR, PUTATIVE (AFU_ORTHOLOGUE AFUA_2G06130)-RELATED"/>
    <property type="match status" value="1"/>
</dbReference>
<keyword evidence="2" id="KW-0805">Transcription regulation</keyword>